<keyword evidence="2" id="KW-0812">Transmembrane</keyword>
<dbReference type="Proteomes" id="UP000054408">
    <property type="component" value="Unassembled WGS sequence"/>
</dbReference>
<dbReference type="AlphaFoldDB" id="A0A0L0DLX4"/>
<feature type="transmembrane region" description="Helical" evidence="2">
    <location>
        <begin position="43"/>
        <end position="66"/>
    </location>
</feature>
<gene>
    <name evidence="4" type="ORF">AMSG_08812</name>
</gene>
<feature type="transmembrane region" description="Helical" evidence="2">
    <location>
        <begin position="308"/>
        <end position="332"/>
    </location>
</feature>
<feature type="transmembrane region" description="Helical" evidence="2">
    <location>
        <begin position="86"/>
        <end position="106"/>
    </location>
</feature>
<feature type="compositionally biased region" description="Low complexity" evidence="1">
    <location>
        <begin position="383"/>
        <end position="392"/>
    </location>
</feature>
<proteinExistence type="predicted"/>
<evidence type="ECO:0000313" key="5">
    <source>
        <dbReference type="Proteomes" id="UP000054408"/>
    </source>
</evidence>
<feature type="region of interest" description="Disordered" evidence="1">
    <location>
        <begin position="348"/>
        <end position="392"/>
    </location>
</feature>
<sequence>MLSPSRLVTGVFVLALALAAAPVVFWPLGGGVPEPAAETLHGVLYGHGLLTVGEVNGTASGPYALLLHTMGKAMSVPALEMDKAMVYAAVRVAQMVVVTAALVAAVSSIVVLPLAGVVVVLFVTGVAFNDVILAAMTSLDEGALVLALGVLALAGFLTFDVKLYAACSVLAALLSPAYTVLLALQLLSMYIGLEPQRWHKMWATPRSTWLSPICFGALMVIGADTVATGATDKLAWFSWYGKLAFGYTVPAEAFVDGSQPTMTELLFSGNTACVSVLFLASIALLPYFGPRWCIPVPYLLWAAALSSWPSYAIGHAALVVFVAVLTVAISVTDMLWRVVLSRSSAAEASDGDSEGQGVFGAPPARRPPQLRKAKSFKRRKPRAAGSSSAGSFCGSREGAVRLILAVAGLAYVGTLLAGVLLSTSASAMAQNEFFATKLPRALAGASRSSRGDACATNIESPSWLLPATCKTPVVISLGEPLYPTYYAEVVRARAAPQPHMARMVLPFEVGSQYAKLWTTRSSAEAVALPEELAFDSFDEAAIAEMMAETSTSAAGVDPQFLVAPPSARMRIHTMGRGAAGGTGREVEEVERVLRLASPQRAAAALRDVQFLVLHDHAAPRTATPSLREALAYAALEGINTTAIVDTDADAVPSLELLRWHAALGAHLTTHYELVAQALAAAPAPMARKDEPGVVASQLWVAKQ</sequence>
<organism evidence="4 5">
    <name type="scientific">Thecamonas trahens ATCC 50062</name>
    <dbReference type="NCBI Taxonomy" id="461836"/>
    <lineage>
        <taxon>Eukaryota</taxon>
        <taxon>Apusozoa</taxon>
        <taxon>Apusomonadida</taxon>
        <taxon>Apusomonadidae</taxon>
        <taxon>Thecamonas</taxon>
    </lineage>
</organism>
<protein>
    <submittedName>
        <fullName evidence="4">Uncharacterized protein</fullName>
    </submittedName>
</protein>
<dbReference type="EMBL" id="GL349480">
    <property type="protein sequence ID" value="KNC53317.1"/>
    <property type="molecule type" value="Genomic_DNA"/>
</dbReference>
<feature type="transmembrane region" description="Helical" evidence="2">
    <location>
        <begin position="112"/>
        <end position="132"/>
    </location>
</feature>
<evidence type="ECO:0000256" key="1">
    <source>
        <dbReference type="SAM" id="MobiDB-lite"/>
    </source>
</evidence>
<dbReference type="RefSeq" id="XP_013754577.1">
    <property type="nucleotide sequence ID" value="XM_013899123.1"/>
</dbReference>
<feature type="signal peptide" evidence="3">
    <location>
        <begin position="1"/>
        <end position="31"/>
    </location>
</feature>
<feature type="transmembrane region" description="Helical" evidence="2">
    <location>
        <begin position="402"/>
        <end position="421"/>
    </location>
</feature>
<name>A0A0L0DLX4_THETB</name>
<evidence type="ECO:0000313" key="4">
    <source>
        <dbReference type="EMBL" id="KNC53317.1"/>
    </source>
</evidence>
<feature type="transmembrane region" description="Helical" evidence="2">
    <location>
        <begin position="139"/>
        <end position="157"/>
    </location>
</feature>
<keyword evidence="3" id="KW-0732">Signal</keyword>
<feature type="chain" id="PRO_5005537275" evidence="3">
    <location>
        <begin position="32"/>
        <end position="703"/>
    </location>
</feature>
<reference evidence="4 5" key="1">
    <citation type="submission" date="2010-05" db="EMBL/GenBank/DDBJ databases">
        <title>The Genome Sequence of Thecamonas trahens ATCC 50062.</title>
        <authorList>
            <consortium name="The Broad Institute Genome Sequencing Platform"/>
            <person name="Russ C."/>
            <person name="Cuomo C."/>
            <person name="Shea T."/>
            <person name="Young S.K."/>
            <person name="Zeng Q."/>
            <person name="Koehrsen M."/>
            <person name="Haas B."/>
            <person name="Borodovsky M."/>
            <person name="Guigo R."/>
            <person name="Alvarado L."/>
            <person name="Berlin A."/>
            <person name="Bochicchio J."/>
            <person name="Borenstein D."/>
            <person name="Chapman S."/>
            <person name="Chen Z."/>
            <person name="Freedman E."/>
            <person name="Gellesch M."/>
            <person name="Goldberg J."/>
            <person name="Griggs A."/>
            <person name="Gujja S."/>
            <person name="Heilman E."/>
            <person name="Heiman D."/>
            <person name="Hepburn T."/>
            <person name="Howarth C."/>
            <person name="Jen D."/>
            <person name="Larson L."/>
            <person name="Mehta T."/>
            <person name="Park D."/>
            <person name="Pearson M."/>
            <person name="Roberts A."/>
            <person name="Saif S."/>
            <person name="Shenoy N."/>
            <person name="Sisk P."/>
            <person name="Stolte C."/>
            <person name="Sykes S."/>
            <person name="Thomson T."/>
            <person name="Walk T."/>
            <person name="White J."/>
            <person name="Yandava C."/>
            <person name="Burger G."/>
            <person name="Gray M.W."/>
            <person name="Holland P.W.H."/>
            <person name="King N."/>
            <person name="Lang F.B.F."/>
            <person name="Roger A.J."/>
            <person name="Ruiz-Trillo I."/>
            <person name="Lander E."/>
            <person name="Nusbaum C."/>
        </authorList>
    </citation>
    <scope>NUCLEOTIDE SEQUENCE [LARGE SCALE GENOMIC DNA]</scope>
    <source>
        <strain evidence="4 5">ATCC 50062</strain>
    </source>
</reference>
<feature type="transmembrane region" description="Helical" evidence="2">
    <location>
        <begin position="267"/>
        <end position="288"/>
    </location>
</feature>
<accession>A0A0L0DLX4</accession>
<feature type="transmembrane region" description="Helical" evidence="2">
    <location>
        <begin position="163"/>
        <end position="187"/>
    </location>
</feature>
<feature type="compositionally biased region" description="Basic residues" evidence="1">
    <location>
        <begin position="368"/>
        <end position="382"/>
    </location>
</feature>
<keyword evidence="2" id="KW-0472">Membrane</keyword>
<keyword evidence="5" id="KW-1185">Reference proteome</keyword>
<evidence type="ECO:0000256" key="2">
    <source>
        <dbReference type="SAM" id="Phobius"/>
    </source>
</evidence>
<dbReference type="GeneID" id="25567418"/>
<evidence type="ECO:0000256" key="3">
    <source>
        <dbReference type="SAM" id="SignalP"/>
    </source>
</evidence>
<keyword evidence="2" id="KW-1133">Transmembrane helix</keyword>